<feature type="signal peptide" evidence="1">
    <location>
        <begin position="1"/>
        <end position="17"/>
    </location>
</feature>
<evidence type="ECO:0000256" key="1">
    <source>
        <dbReference type="SAM" id="SignalP"/>
    </source>
</evidence>
<protein>
    <submittedName>
        <fullName evidence="2">Uncharacterized protein</fullName>
    </submittedName>
</protein>
<dbReference type="Proteomes" id="UP001375240">
    <property type="component" value="Unassembled WGS sequence"/>
</dbReference>
<comment type="caution">
    <text evidence="2">The sequence shown here is derived from an EMBL/GenBank/DDBJ whole genome shotgun (WGS) entry which is preliminary data.</text>
</comment>
<dbReference type="AlphaFoldDB" id="A0AAV9VCU8"/>
<feature type="chain" id="PRO_5043519190" evidence="1">
    <location>
        <begin position="18"/>
        <end position="241"/>
    </location>
</feature>
<keyword evidence="1" id="KW-0732">Signal</keyword>
<evidence type="ECO:0000313" key="3">
    <source>
        <dbReference type="Proteomes" id="UP001375240"/>
    </source>
</evidence>
<evidence type="ECO:0000313" key="2">
    <source>
        <dbReference type="EMBL" id="KAK6359802.1"/>
    </source>
</evidence>
<dbReference type="EMBL" id="JAVHNQ010000001">
    <property type="protein sequence ID" value="KAK6359802.1"/>
    <property type="molecule type" value="Genomic_DNA"/>
</dbReference>
<accession>A0AAV9VCU8</accession>
<reference evidence="2 3" key="1">
    <citation type="submission" date="2019-10" db="EMBL/GenBank/DDBJ databases">
        <authorList>
            <person name="Palmer J.M."/>
        </authorList>
    </citation>
    <scope>NUCLEOTIDE SEQUENCE [LARGE SCALE GENOMIC DNA]</scope>
    <source>
        <strain evidence="2 3">TWF696</strain>
    </source>
</reference>
<proteinExistence type="predicted"/>
<organism evidence="2 3">
    <name type="scientific">Orbilia brochopaga</name>
    <dbReference type="NCBI Taxonomy" id="3140254"/>
    <lineage>
        <taxon>Eukaryota</taxon>
        <taxon>Fungi</taxon>
        <taxon>Dikarya</taxon>
        <taxon>Ascomycota</taxon>
        <taxon>Pezizomycotina</taxon>
        <taxon>Orbiliomycetes</taxon>
        <taxon>Orbiliales</taxon>
        <taxon>Orbiliaceae</taxon>
        <taxon>Orbilia</taxon>
    </lineage>
</organism>
<gene>
    <name evidence="2" type="ORF">TWF696_000939</name>
</gene>
<keyword evidence="3" id="KW-1185">Reference proteome</keyword>
<name>A0AAV9VCU8_9PEZI</name>
<sequence>MIITLFLFSLLASLILGAAVPNTYESNVLNGILNRQHYGLRIRDVLDHIYGKPRLFKRQDGRSAPSCREGGIPMIVDGNLLFCTYDTPIETFNNAVSDIHFNRTQEDIERTSPMYISNSTDPTIPQTSPKDANAVAKRQDVGGHLPELPSAWEWAGKNCFGSGTWILSSVLESVRYKYCHMLSDLREVGTLRHVTFYHGFTNGGQYFGDRLKAEDGSDVQVDADDLQQHYLARLSRKEHRY</sequence>